<feature type="compositionally biased region" description="Polar residues" evidence="1">
    <location>
        <begin position="200"/>
        <end position="216"/>
    </location>
</feature>
<name>B6QWK8_TALMQ</name>
<dbReference type="EMBL" id="DS995908">
    <property type="protein sequence ID" value="EEA18497.1"/>
    <property type="molecule type" value="Genomic_DNA"/>
</dbReference>
<protein>
    <submittedName>
        <fullName evidence="2">Uncharacterized protein</fullName>
    </submittedName>
</protein>
<feature type="compositionally biased region" description="Polar residues" evidence="1">
    <location>
        <begin position="9"/>
        <end position="20"/>
    </location>
</feature>
<proteinExistence type="predicted"/>
<evidence type="ECO:0000313" key="3">
    <source>
        <dbReference type="Proteomes" id="UP000001294"/>
    </source>
</evidence>
<evidence type="ECO:0000256" key="1">
    <source>
        <dbReference type="SAM" id="MobiDB-lite"/>
    </source>
</evidence>
<dbReference type="HOGENOM" id="CLU_880298_0_0_1"/>
<reference evidence="3" key="1">
    <citation type="journal article" date="2015" name="Genome Announc.">
        <title>Genome sequence of the AIDS-associated pathogen Penicillium marneffei (ATCC18224) and its near taxonomic relative Talaromyces stipitatus (ATCC10500).</title>
        <authorList>
            <person name="Nierman W.C."/>
            <person name="Fedorova-Abrams N.D."/>
            <person name="Andrianopoulos A."/>
        </authorList>
    </citation>
    <scope>NUCLEOTIDE SEQUENCE [LARGE SCALE GENOMIC DNA]</scope>
    <source>
        <strain evidence="3">ATCC 18224 / CBS 334.59 / QM 7333</strain>
    </source>
</reference>
<organism evidence="2 3">
    <name type="scientific">Talaromyces marneffei (strain ATCC 18224 / CBS 334.59 / QM 7333)</name>
    <name type="common">Penicillium marneffei</name>
    <dbReference type="NCBI Taxonomy" id="441960"/>
    <lineage>
        <taxon>Eukaryota</taxon>
        <taxon>Fungi</taxon>
        <taxon>Dikarya</taxon>
        <taxon>Ascomycota</taxon>
        <taxon>Pezizomycotina</taxon>
        <taxon>Eurotiomycetes</taxon>
        <taxon>Eurotiomycetidae</taxon>
        <taxon>Eurotiales</taxon>
        <taxon>Trichocomaceae</taxon>
        <taxon>Talaromyces</taxon>
        <taxon>Talaromyces sect. Talaromyces</taxon>
    </lineage>
</organism>
<keyword evidence="3" id="KW-1185">Reference proteome</keyword>
<gene>
    <name evidence="2" type="ORF">PMAA_102720</name>
</gene>
<dbReference type="AlphaFoldDB" id="B6QWK8"/>
<feature type="region of interest" description="Disordered" evidence="1">
    <location>
        <begin position="197"/>
        <end position="243"/>
    </location>
</feature>
<feature type="region of interest" description="Disordered" evidence="1">
    <location>
        <begin position="9"/>
        <end position="34"/>
    </location>
</feature>
<dbReference type="OrthoDB" id="4230717at2759"/>
<evidence type="ECO:0000313" key="2">
    <source>
        <dbReference type="EMBL" id="EEA18497.1"/>
    </source>
</evidence>
<feature type="compositionally biased region" description="Polar residues" evidence="1">
    <location>
        <begin position="224"/>
        <end position="234"/>
    </location>
</feature>
<dbReference type="PhylomeDB" id="B6QWK8"/>
<dbReference type="VEuPathDB" id="FungiDB:PMAA_102720"/>
<accession>B6QWK8</accession>
<sequence length="316" mass="35712">MDNIEFFQIPNSNASSTPQRGITAPPISTPLPRQSSTPIEALFTPVTPNCETSQTPIAPSIERSQLREASQLRNISSNARGRTLNEDEVLVLFNCALALQDQYNGGKKSFWELVEAQFIIEARHSYSWKSCKSKIEARVRAREAYTQKYETGRETEASTPLDVAIDEWIEFLQEYSEEEKEDLTVTCLDTMEKAAKRRAQSSQLTDSLESSTSNPGSEDDSEDNNMLTRGSSKASRGKKQKRGQAAFSFEDFMTLHQENLKQDRRLIKSLITPSSNKDHDALAQQVKNISKRVDTLEENINGKFDLILKHLEKRSN</sequence>
<dbReference type="STRING" id="441960.B6QWK8"/>
<dbReference type="Proteomes" id="UP000001294">
    <property type="component" value="Unassembled WGS sequence"/>
</dbReference>